<proteinExistence type="predicted"/>
<feature type="region of interest" description="Disordered" evidence="1">
    <location>
        <begin position="63"/>
        <end position="89"/>
    </location>
</feature>
<dbReference type="AlphaFoldDB" id="A0AAD8XED8"/>
<name>A0AAD8XED8_GLOAC</name>
<organism evidence="2 3">
    <name type="scientific">Glomerella acutata</name>
    <name type="common">Colletotrichum acutatum</name>
    <dbReference type="NCBI Taxonomy" id="27357"/>
    <lineage>
        <taxon>Eukaryota</taxon>
        <taxon>Fungi</taxon>
        <taxon>Dikarya</taxon>
        <taxon>Ascomycota</taxon>
        <taxon>Pezizomycotina</taxon>
        <taxon>Sordariomycetes</taxon>
        <taxon>Hypocreomycetidae</taxon>
        <taxon>Glomerellales</taxon>
        <taxon>Glomerellaceae</taxon>
        <taxon>Colletotrichum</taxon>
        <taxon>Colletotrichum acutatum species complex</taxon>
    </lineage>
</organism>
<accession>A0AAD8XED8</accession>
<evidence type="ECO:0000256" key="1">
    <source>
        <dbReference type="SAM" id="MobiDB-lite"/>
    </source>
</evidence>
<dbReference type="RefSeq" id="XP_060361718.1">
    <property type="nucleotide sequence ID" value="XM_060508903.1"/>
</dbReference>
<reference evidence="2" key="1">
    <citation type="submission" date="2021-12" db="EMBL/GenBank/DDBJ databases">
        <title>Comparative genomics, transcriptomics and evolutionary studies reveal genomic signatures of adaptation to plant cell wall in hemibiotrophic fungi.</title>
        <authorList>
            <consortium name="DOE Joint Genome Institute"/>
            <person name="Baroncelli R."/>
            <person name="Diaz J.F."/>
            <person name="Benocci T."/>
            <person name="Peng M."/>
            <person name="Battaglia E."/>
            <person name="Haridas S."/>
            <person name="Andreopoulos W."/>
            <person name="Labutti K."/>
            <person name="Pangilinan J."/>
            <person name="Floch G.L."/>
            <person name="Makela M.R."/>
            <person name="Henrissat B."/>
            <person name="Grigoriev I.V."/>
            <person name="Crouch J.A."/>
            <person name="De Vries R.P."/>
            <person name="Sukno S.A."/>
            <person name="Thon M.R."/>
        </authorList>
    </citation>
    <scope>NUCLEOTIDE SEQUENCE</scope>
    <source>
        <strain evidence="2">CBS 112980</strain>
    </source>
</reference>
<protein>
    <submittedName>
        <fullName evidence="2">Uncharacterized protein</fullName>
    </submittedName>
</protein>
<dbReference type="EMBL" id="JAHMHS010000092">
    <property type="protein sequence ID" value="KAK1720207.1"/>
    <property type="molecule type" value="Genomic_DNA"/>
</dbReference>
<comment type="caution">
    <text evidence="2">The sequence shown here is derived from an EMBL/GenBank/DDBJ whole genome shotgun (WGS) entry which is preliminary data.</text>
</comment>
<dbReference type="Proteomes" id="UP001244207">
    <property type="component" value="Unassembled WGS sequence"/>
</dbReference>
<keyword evidence="3" id="KW-1185">Reference proteome</keyword>
<evidence type="ECO:0000313" key="3">
    <source>
        <dbReference type="Proteomes" id="UP001244207"/>
    </source>
</evidence>
<sequence>MIVAIYPDQPLALMVSAEDIITDMDCSFGIKRTSVEPSNSTLDNTTAQPVAVTADRSYKVYDPLEPKELEDARNTEEDPREVEKQTTRQRISADLETNKVFAPGTLTESFQDCSKESPHVIVWYCYHCSFGPCSIHMDDFCPVCQWQRNSHCEVMKMEIPDDA</sequence>
<evidence type="ECO:0000313" key="2">
    <source>
        <dbReference type="EMBL" id="KAK1720207.1"/>
    </source>
</evidence>
<dbReference type="GeneID" id="85392802"/>
<gene>
    <name evidence="2" type="ORF">BDZ83DRAFT_631472</name>
</gene>